<reference evidence="1 2" key="1">
    <citation type="journal article" date="2021" name="Front. Genet.">
        <title>Chromosome-Level Genome Assembly Reveals Significant Gene Expansion in the Toll and IMD Signaling Pathways of Dendrolimus kikuchii.</title>
        <authorList>
            <person name="Zhou J."/>
            <person name="Wu P."/>
            <person name="Xiong Z."/>
            <person name="Liu N."/>
            <person name="Zhao N."/>
            <person name="Ji M."/>
            <person name="Qiu Y."/>
            <person name="Yang B."/>
        </authorList>
    </citation>
    <scope>NUCLEOTIDE SEQUENCE [LARGE SCALE GENOMIC DNA]</scope>
    <source>
        <strain evidence="1">Ann1</strain>
    </source>
</reference>
<dbReference type="EMBL" id="CM034399">
    <property type="protein sequence ID" value="KAJ0176532.1"/>
    <property type="molecule type" value="Genomic_DNA"/>
</dbReference>
<proteinExistence type="predicted"/>
<sequence length="535" mass="61384">MGGCRCTYRNCTVKTDGATHMFHYPVFDKVRCHQWLINAQRLEFLNLKVSQLKNRVVCQHHFKDDCFMNFLKERLTFEAIPTEDGPFCDSSQLPVNNSLPEVAKVTRDYIEHEYLSTTEKKANFSVKYGDFLTNCEVMDMVNLDLRNETNENEHESARYKYSTSDSELRESNVVNFLIEPNKITPAKKPQQSSITMPHSKPVVLGVQFDELTLSTENQKQSTNKIEQLNIKPKSKKIKILSEKKISEPLKITGVLTPVSPSIVIESHIKNENASFENNDLSQIQYVVINKNKEIENFVPSTVCKEKEEIDITKNFKKTNNIGPLAIHHVNSLISNVRSQEVRSSKTLSPQKLQMQTSNMKDYGGPPSKISPERLATIEKKRKFNMKLKDIIESCLEKLDENDEEKTKLVKSVKCKAQDSNSPNVPEYALASLEARLKRMEEVLLNKINQNSARINELKGSITSTSPKRKSCRIQAVQNDDVRKRQLYQDISKYLSPETSSLVYEELFLNKYGEKLPAITAPSHKKRRKRSFINTI</sequence>
<keyword evidence="2" id="KW-1185">Reference proteome</keyword>
<accession>A0ACC1CZ17</accession>
<name>A0ACC1CZ17_9NEOP</name>
<evidence type="ECO:0000313" key="2">
    <source>
        <dbReference type="Proteomes" id="UP000824533"/>
    </source>
</evidence>
<dbReference type="Proteomes" id="UP000824533">
    <property type="component" value="Linkage Group LG13"/>
</dbReference>
<organism evidence="1 2">
    <name type="scientific">Dendrolimus kikuchii</name>
    <dbReference type="NCBI Taxonomy" id="765133"/>
    <lineage>
        <taxon>Eukaryota</taxon>
        <taxon>Metazoa</taxon>
        <taxon>Ecdysozoa</taxon>
        <taxon>Arthropoda</taxon>
        <taxon>Hexapoda</taxon>
        <taxon>Insecta</taxon>
        <taxon>Pterygota</taxon>
        <taxon>Neoptera</taxon>
        <taxon>Endopterygota</taxon>
        <taxon>Lepidoptera</taxon>
        <taxon>Glossata</taxon>
        <taxon>Ditrysia</taxon>
        <taxon>Bombycoidea</taxon>
        <taxon>Lasiocampidae</taxon>
        <taxon>Dendrolimus</taxon>
    </lineage>
</organism>
<gene>
    <name evidence="1" type="ORF">K1T71_007711</name>
</gene>
<evidence type="ECO:0000313" key="1">
    <source>
        <dbReference type="EMBL" id="KAJ0176532.1"/>
    </source>
</evidence>
<protein>
    <submittedName>
        <fullName evidence="1">Uncharacterized protein</fullName>
    </submittedName>
</protein>
<comment type="caution">
    <text evidence="1">The sequence shown here is derived from an EMBL/GenBank/DDBJ whole genome shotgun (WGS) entry which is preliminary data.</text>
</comment>